<keyword evidence="9" id="KW-1185">Reference proteome</keyword>
<keyword evidence="6" id="KW-0560">Oxidoreductase</keyword>
<dbReference type="InterPro" id="IPR029903">
    <property type="entry name" value="RmlD-like-bd"/>
</dbReference>
<comment type="similarity">
    <text evidence="2 6">Belongs to the dTDP-4-dehydrorhamnose reductase family.</text>
</comment>
<dbReference type="PANTHER" id="PTHR10491:SF4">
    <property type="entry name" value="METHIONINE ADENOSYLTRANSFERASE 2 SUBUNIT BETA"/>
    <property type="match status" value="1"/>
</dbReference>
<comment type="cofactor">
    <cofactor evidence="6">
        <name>Mg(2+)</name>
        <dbReference type="ChEBI" id="CHEBI:18420"/>
    </cofactor>
    <text evidence="6">Binds 1 Mg(2+) ion per monomer.</text>
</comment>
<evidence type="ECO:0000256" key="6">
    <source>
        <dbReference type="RuleBase" id="RU364082"/>
    </source>
</evidence>
<dbReference type="InterPro" id="IPR005913">
    <property type="entry name" value="dTDP_dehydrorham_reduct"/>
</dbReference>
<keyword evidence="6" id="KW-0521">NADP</keyword>
<reference evidence="8 9" key="1">
    <citation type="submission" date="2020-12" db="EMBL/GenBank/DDBJ databases">
        <title>Oil enriched cultivation method for isolating marine PHA-producing bacteria.</title>
        <authorList>
            <person name="Zheng W."/>
            <person name="Yu S."/>
            <person name="Huang Y."/>
        </authorList>
    </citation>
    <scope>NUCLEOTIDE SEQUENCE [LARGE SCALE GENOMIC DNA]</scope>
    <source>
        <strain evidence="8 9">SN0-2</strain>
    </source>
</reference>
<evidence type="ECO:0000313" key="8">
    <source>
        <dbReference type="EMBL" id="MBN8430530.1"/>
    </source>
</evidence>
<sequence length="286" mass="31159">MHHTGYQPDTVALIGAGNAIDSALQKGLQKVGFRVQLLNREQLQADHFPARAGAIVINAASCGGGARMGEARAVCEALSGLPYTALLHLSSYGVYGRSRRKKIDEDEEPSPTTGRGRDWLACEEALSGADNVSILRLGWQVDRSEDALLGRILRSLLDGKPVILDDNSKGNPVTVSDLVRVTVAIAQQLASGGPRSGLYHYGSADSCTAMAFGSEVVDRVRSLYGEDFAAELVTLLPAEEDRTFVLGCERLRDVFGIQQRSWRQGLTRQVELWLERLQKAEPRGER</sequence>
<evidence type="ECO:0000256" key="1">
    <source>
        <dbReference type="ARBA" id="ARBA00004781"/>
    </source>
</evidence>
<comment type="catalytic activity">
    <reaction evidence="5 6">
        <text>dTDP-beta-L-rhamnose + NADP(+) = dTDP-4-dehydro-beta-L-rhamnose + NADPH + H(+)</text>
        <dbReference type="Rhea" id="RHEA:21796"/>
        <dbReference type="ChEBI" id="CHEBI:15378"/>
        <dbReference type="ChEBI" id="CHEBI:57510"/>
        <dbReference type="ChEBI" id="CHEBI:57783"/>
        <dbReference type="ChEBI" id="CHEBI:58349"/>
        <dbReference type="ChEBI" id="CHEBI:62830"/>
        <dbReference type="EC" id="1.1.1.133"/>
    </reaction>
</comment>
<proteinExistence type="inferred from homology"/>
<comment type="function">
    <text evidence="6">Catalyzes the reduction of dTDP-6-deoxy-L-lyxo-4-hexulose to yield dTDP-L-rhamnose.</text>
</comment>
<dbReference type="Proteomes" id="UP000664293">
    <property type="component" value="Unassembled WGS sequence"/>
</dbReference>
<evidence type="ECO:0000256" key="3">
    <source>
        <dbReference type="ARBA" id="ARBA00012929"/>
    </source>
</evidence>
<evidence type="ECO:0000259" key="7">
    <source>
        <dbReference type="Pfam" id="PF04321"/>
    </source>
</evidence>
<dbReference type="EC" id="1.1.1.133" evidence="3 6"/>
<protein>
    <recommendedName>
        <fullName evidence="4 6">dTDP-4-dehydrorhamnose reductase</fullName>
        <ecNumber evidence="3 6">1.1.1.133</ecNumber>
    </recommendedName>
</protein>
<dbReference type="EMBL" id="JAEKJR010000002">
    <property type="protein sequence ID" value="MBN8430530.1"/>
    <property type="molecule type" value="Genomic_DNA"/>
</dbReference>
<accession>A0ABS3E5F4</accession>
<evidence type="ECO:0000256" key="2">
    <source>
        <dbReference type="ARBA" id="ARBA00010944"/>
    </source>
</evidence>
<dbReference type="SUPFAM" id="SSF51735">
    <property type="entry name" value="NAD(P)-binding Rossmann-fold domains"/>
    <property type="match status" value="1"/>
</dbReference>
<dbReference type="Pfam" id="PF04321">
    <property type="entry name" value="RmlD_sub_bind"/>
    <property type="match status" value="1"/>
</dbReference>
<evidence type="ECO:0000256" key="4">
    <source>
        <dbReference type="ARBA" id="ARBA00017099"/>
    </source>
</evidence>
<comment type="caution">
    <text evidence="8">The sequence shown here is derived from an EMBL/GenBank/DDBJ whole genome shotgun (WGS) entry which is preliminary data.</text>
</comment>
<dbReference type="InterPro" id="IPR036291">
    <property type="entry name" value="NAD(P)-bd_dom_sf"/>
</dbReference>
<comment type="pathway">
    <text evidence="1 6">Carbohydrate biosynthesis; dTDP-L-rhamnose biosynthesis.</text>
</comment>
<organism evidence="8 9">
    <name type="scientific">Microbulbifer salipaludis</name>
    <dbReference type="NCBI Taxonomy" id="187980"/>
    <lineage>
        <taxon>Bacteria</taxon>
        <taxon>Pseudomonadati</taxon>
        <taxon>Pseudomonadota</taxon>
        <taxon>Gammaproteobacteria</taxon>
        <taxon>Cellvibrionales</taxon>
        <taxon>Microbulbiferaceae</taxon>
        <taxon>Microbulbifer</taxon>
    </lineage>
</organism>
<gene>
    <name evidence="8" type="ORF">JF535_06660</name>
</gene>
<feature type="domain" description="RmlD-like substrate binding" evidence="7">
    <location>
        <begin position="85"/>
        <end position="270"/>
    </location>
</feature>
<evidence type="ECO:0000256" key="5">
    <source>
        <dbReference type="ARBA" id="ARBA00048200"/>
    </source>
</evidence>
<name>A0ABS3E5F4_9GAMM</name>
<dbReference type="PANTHER" id="PTHR10491">
    <property type="entry name" value="DTDP-4-DEHYDRORHAMNOSE REDUCTASE"/>
    <property type="match status" value="1"/>
</dbReference>
<dbReference type="Gene3D" id="3.40.50.720">
    <property type="entry name" value="NAD(P)-binding Rossmann-like Domain"/>
    <property type="match status" value="1"/>
</dbReference>
<dbReference type="RefSeq" id="WP_207000541.1">
    <property type="nucleotide sequence ID" value="NZ_JAEKJR010000002.1"/>
</dbReference>
<evidence type="ECO:0000313" key="9">
    <source>
        <dbReference type="Proteomes" id="UP000664293"/>
    </source>
</evidence>